<dbReference type="Pfam" id="PF01459">
    <property type="entry name" value="Porin_3"/>
    <property type="match status" value="1"/>
</dbReference>
<keyword evidence="10" id="KW-0406">Ion transport</keyword>
<comment type="catalytic activity">
    <reaction evidence="17">
        <text>K(+)(in) = K(+)(out)</text>
        <dbReference type="Rhea" id="RHEA:29463"/>
        <dbReference type="ChEBI" id="CHEBI:29103"/>
    </reaction>
</comment>
<organism evidence="22 23">
    <name type="scientific">Merluccius polli</name>
    <name type="common">Benguela hake</name>
    <name type="synonym">Merluccius cadenati</name>
    <dbReference type="NCBI Taxonomy" id="89951"/>
    <lineage>
        <taxon>Eukaryota</taxon>
        <taxon>Metazoa</taxon>
        <taxon>Chordata</taxon>
        <taxon>Craniata</taxon>
        <taxon>Vertebrata</taxon>
        <taxon>Euteleostomi</taxon>
        <taxon>Actinopterygii</taxon>
        <taxon>Neopterygii</taxon>
        <taxon>Teleostei</taxon>
        <taxon>Neoteleostei</taxon>
        <taxon>Acanthomorphata</taxon>
        <taxon>Zeiogadaria</taxon>
        <taxon>Gadariae</taxon>
        <taxon>Gadiformes</taxon>
        <taxon>Gadoidei</taxon>
        <taxon>Merlucciidae</taxon>
        <taxon>Merluccius</taxon>
    </lineage>
</organism>
<dbReference type="AlphaFoldDB" id="A0AA47P6J0"/>
<evidence type="ECO:0000256" key="13">
    <source>
        <dbReference type="ARBA" id="ARBA00023136"/>
    </source>
</evidence>
<keyword evidence="8" id="KW-0007">Acetylation</keyword>
<evidence type="ECO:0000256" key="8">
    <source>
        <dbReference type="ARBA" id="ARBA00022990"/>
    </source>
</evidence>
<keyword evidence="23" id="KW-1185">Reference proteome</keyword>
<evidence type="ECO:0000256" key="15">
    <source>
        <dbReference type="ARBA" id="ARBA00024479"/>
    </source>
</evidence>
<dbReference type="Proteomes" id="UP001174136">
    <property type="component" value="Unassembled WGS sequence"/>
</dbReference>
<evidence type="ECO:0000313" key="23">
    <source>
        <dbReference type="Proteomes" id="UP001174136"/>
    </source>
</evidence>
<gene>
    <name evidence="22" type="primary">vdac2_0</name>
    <name evidence="22" type="ORF">N1851_009919</name>
</gene>
<evidence type="ECO:0000256" key="7">
    <source>
        <dbReference type="ARBA" id="ARBA00022787"/>
    </source>
</evidence>
<proteinExistence type="inferred from homology"/>
<dbReference type="PANTHER" id="PTHR11743">
    <property type="entry name" value="VOLTAGE-DEPENDENT ANION-SELECTIVE CHANNEL"/>
    <property type="match status" value="1"/>
</dbReference>
<keyword evidence="5" id="KW-0812">Transmembrane</keyword>
<evidence type="ECO:0000256" key="4">
    <source>
        <dbReference type="ARBA" id="ARBA00022452"/>
    </source>
</evidence>
<protein>
    <recommendedName>
        <fullName evidence="20">Non-selective voltage-gated ion channel VDAC2</fullName>
    </recommendedName>
</protein>
<keyword evidence="4" id="KW-1134">Transmembrane beta strand</keyword>
<dbReference type="PRINTS" id="PR00185">
    <property type="entry name" value="EUKARYTPORIN"/>
</dbReference>
<dbReference type="GO" id="GO:0015288">
    <property type="term" value="F:porin activity"/>
    <property type="evidence" value="ECO:0007669"/>
    <property type="project" value="UniProtKB-KW"/>
</dbReference>
<keyword evidence="3" id="KW-0813">Transport</keyword>
<keyword evidence="11" id="KW-0626">Porin</keyword>
<dbReference type="GO" id="GO:0000166">
    <property type="term" value="F:nucleotide binding"/>
    <property type="evidence" value="ECO:0007669"/>
    <property type="project" value="UniProtKB-KW"/>
</dbReference>
<comment type="similarity">
    <text evidence="2">Belongs to the eukaryotic mitochondrial porin family.</text>
</comment>
<dbReference type="PANTHER" id="PTHR11743:SF12">
    <property type="entry name" value="VOLTAGE-DEPENDENT ANION-SELECTIVE CHANNEL PROTEIN 2"/>
    <property type="match status" value="1"/>
</dbReference>
<dbReference type="GO" id="GO:0046930">
    <property type="term" value="C:pore complex"/>
    <property type="evidence" value="ECO:0007669"/>
    <property type="project" value="UniProtKB-KW"/>
</dbReference>
<evidence type="ECO:0000256" key="18">
    <source>
        <dbReference type="ARBA" id="ARBA00035895"/>
    </source>
</evidence>
<evidence type="ECO:0000256" key="6">
    <source>
        <dbReference type="ARBA" id="ARBA00022741"/>
    </source>
</evidence>
<accession>A0AA47P6J0</accession>
<evidence type="ECO:0000256" key="19">
    <source>
        <dbReference type="ARBA" id="ARBA00044941"/>
    </source>
</evidence>
<dbReference type="EMBL" id="JAOPHQ010001774">
    <property type="protein sequence ID" value="KAK0149358.1"/>
    <property type="molecule type" value="Genomic_DNA"/>
</dbReference>
<evidence type="ECO:0000256" key="12">
    <source>
        <dbReference type="ARBA" id="ARBA00023128"/>
    </source>
</evidence>
<dbReference type="InterPro" id="IPR027246">
    <property type="entry name" value="Porin_Euk/Tom40"/>
</dbReference>
<evidence type="ECO:0000256" key="1">
    <source>
        <dbReference type="ARBA" id="ARBA00004294"/>
    </source>
</evidence>
<keyword evidence="21" id="KW-0175">Coiled coil</keyword>
<evidence type="ECO:0000256" key="10">
    <source>
        <dbReference type="ARBA" id="ARBA00023065"/>
    </source>
</evidence>
<comment type="catalytic activity">
    <reaction evidence="15">
        <text>a 1,2-diacyl-sn-glycero-3-phospho-L-serine(in) = a 1,2-diacyl-sn-glycero-3-phospho-L-serine(out)</text>
        <dbReference type="Rhea" id="RHEA:38663"/>
        <dbReference type="ChEBI" id="CHEBI:57262"/>
    </reaction>
</comment>
<keyword evidence="13" id="KW-0472">Membrane</keyword>
<keyword evidence="9" id="KW-0520">NAD</keyword>
<evidence type="ECO:0000256" key="11">
    <source>
        <dbReference type="ARBA" id="ARBA00023114"/>
    </source>
</evidence>
<evidence type="ECO:0000256" key="20">
    <source>
        <dbReference type="ARBA" id="ARBA00050035"/>
    </source>
</evidence>
<evidence type="ECO:0000256" key="14">
    <source>
        <dbReference type="ARBA" id="ARBA00024167"/>
    </source>
</evidence>
<evidence type="ECO:0000256" key="17">
    <source>
        <dbReference type="ARBA" id="ARBA00034430"/>
    </source>
</evidence>
<dbReference type="GO" id="GO:0008308">
    <property type="term" value="F:voltage-gated monoatomic anion channel activity"/>
    <property type="evidence" value="ECO:0007669"/>
    <property type="project" value="InterPro"/>
</dbReference>
<dbReference type="CDD" id="cd07306">
    <property type="entry name" value="Porin3_VDAC"/>
    <property type="match status" value="1"/>
</dbReference>
<sequence length="414" mass="46454">MVEEEELYSLMVEEEELYSLMVEEELYSLMVEEEQLYSLMLEEEELYSLMVEEEEEEELYSLMVEEELYSLMAEEEEEELYSLMEEEEEEEELYSLMVEEEELYSLMVEEEELYSLMEEEEEVYRRKRSSKMAVPPCYADLGKSAKDIFNKGYGFGLVKLDVKTKSSTGVEFKTSGSSNTDTSKVAGTLETKYKRSEYGLTFTEKWNTDNTLGTEITIEDQIAKGLKLTFDTTFSPNTGKKSGKVKTAYKREFVNLGCDVDFDFAGPTIHGAAVVGYEGWLAGYQMTFDTAKSKMSQNNFAVGYKTGDFQLHTNVNDGAEFGGSIYQKVSDTLETSVNLAWTAGSNGTRFGIAAKYQLDKDATLSAKVNNTSLVGVGYTQTLRPGVKLTLSALVDGKNINAGGHKLGLGLELEA</sequence>
<evidence type="ECO:0000256" key="5">
    <source>
        <dbReference type="ARBA" id="ARBA00022692"/>
    </source>
</evidence>
<comment type="catalytic activity">
    <reaction evidence="16">
        <text>a 1,2-diacyl-sn-glycero-3-phosphocholine(in) = a 1,2-diacyl-sn-glycero-3-phosphocholine(out)</text>
        <dbReference type="Rhea" id="RHEA:38571"/>
        <dbReference type="ChEBI" id="CHEBI:57643"/>
    </reaction>
</comment>
<keyword evidence="6" id="KW-0547">Nucleotide-binding</keyword>
<reference evidence="22" key="1">
    <citation type="journal article" date="2023" name="Front. Mar. Sci.">
        <title>A new Merluccius polli reference genome to investigate the effects of global change in West African waters.</title>
        <authorList>
            <person name="Mateo J.L."/>
            <person name="Blanco-Fernandez C."/>
            <person name="Garcia-Vazquez E."/>
            <person name="Machado-Schiaffino G."/>
        </authorList>
    </citation>
    <scope>NUCLEOTIDE SEQUENCE</scope>
    <source>
        <strain evidence="22">C29</strain>
        <tissue evidence="22">Fin</tissue>
    </source>
</reference>
<name>A0AA47P6J0_MERPO</name>
<comment type="catalytic activity">
    <reaction evidence="18">
        <text>a 1,2-diacyl-sn-glycero-3-phospho-(1D-myo-inositol)(in) = a 1,2-diacyl-sn-glycero-3-phospho-(1D-myo-inositol)(out)</text>
        <dbReference type="Rhea" id="RHEA:38691"/>
        <dbReference type="ChEBI" id="CHEBI:57880"/>
    </reaction>
</comment>
<dbReference type="FunFam" id="2.40.160.10:FF:000001">
    <property type="entry name" value="Voltage-dependent anion-selective channel protein 2"/>
    <property type="match status" value="1"/>
</dbReference>
<evidence type="ECO:0000256" key="2">
    <source>
        <dbReference type="ARBA" id="ARBA00007780"/>
    </source>
</evidence>
<comment type="catalytic activity">
    <reaction evidence="14">
        <text>chloride(in) = chloride(out)</text>
        <dbReference type="Rhea" id="RHEA:29823"/>
        <dbReference type="ChEBI" id="CHEBI:17996"/>
    </reaction>
</comment>
<comment type="function">
    <text evidence="19">Catalyzes the scrambling of phospholipids across the outer mitochondrial membrane; the mechanism is unrelated to channel activity and is capable of translocating both anionic and zwitterionic phospholipids.</text>
</comment>
<evidence type="ECO:0000256" key="9">
    <source>
        <dbReference type="ARBA" id="ARBA00023027"/>
    </source>
</evidence>
<dbReference type="GO" id="GO:0005741">
    <property type="term" value="C:mitochondrial outer membrane"/>
    <property type="evidence" value="ECO:0007669"/>
    <property type="project" value="UniProtKB-SubCell"/>
</dbReference>
<dbReference type="Gene3D" id="2.40.160.10">
    <property type="entry name" value="Porin"/>
    <property type="match status" value="1"/>
</dbReference>
<evidence type="ECO:0000313" key="22">
    <source>
        <dbReference type="EMBL" id="KAK0149358.1"/>
    </source>
</evidence>
<dbReference type="InterPro" id="IPR001925">
    <property type="entry name" value="Porin_Euk"/>
</dbReference>
<keyword evidence="12" id="KW-0496">Mitochondrion</keyword>
<evidence type="ECO:0000256" key="3">
    <source>
        <dbReference type="ARBA" id="ARBA00022448"/>
    </source>
</evidence>
<evidence type="ECO:0000256" key="21">
    <source>
        <dbReference type="SAM" id="Coils"/>
    </source>
</evidence>
<keyword evidence="7" id="KW-1000">Mitochondrion outer membrane</keyword>
<evidence type="ECO:0000256" key="16">
    <source>
        <dbReference type="ARBA" id="ARBA00024631"/>
    </source>
</evidence>
<feature type="coiled-coil region" evidence="21">
    <location>
        <begin position="70"/>
        <end position="103"/>
    </location>
</feature>
<comment type="caution">
    <text evidence="22">The sequence shown here is derived from an EMBL/GenBank/DDBJ whole genome shotgun (WGS) entry which is preliminary data.</text>
</comment>
<dbReference type="InterPro" id="IPR023614">
    <property type="entry name" value="Porin_dom_sf"/>
</dbReference>
<comment type="subcellular location">
    <subcellularLocation>
        <location evidence="1">Mitochondrion outer membrane</location>
    </subcellularLocation>
</comment>